<keyword evidence="1" id="KW-0472">Membrane</keyword>
<feature type="transmembrane region" description="Helical" evidence="1">
    <location>
        <begin position="89"/>
        <end position="106"/>
    </location>
</feature>
<proteinExistence type="predicted"/>
<evidence type="ECO:0000256" key="1">
    <source>
        <dbReference type="SAM" id="Phobius"/>
    </source>
</evidence>
<feature type="transmembrane region" description="Helical" evidence="1">
    <location>
        <begin position="30"/>
        <end position="53"/>
    </location>
</feature>
<evidence type="ECO:0000313" key="3">
    <source>
        <dbReference type="Proteomes" id="UP000034036"/>
    </source>
</evidence>
<keyword evidence="1" id="KW-0812">Transmembrane</keyword>
<protein>
    <recommendedName>
        <fullName evidence="4">Phage holin family protein</fullName>
    </recommendedName>
</protein>
<evidence type="ECO:0000313" key="2">
    <source>
        <dbReference type="EMBL" id="KKS47119.1"/>
    </source>
</evidence>
<dbReference type="PANTHER" id="PTHR37309">
    <property type="entry name" value="SLR0284 PROTEIN"/>
    <property type="match status" value="1"/>
</dbReference>
<feature type="transmembrane region" description="Helical" evidence="1">
    <location>
        <begin position="60"/>
        <end position="83"/>
    </location>
</feature>
<dbReference type="AlphaFoldDB" id="A0A0G0ZEP4"/>
<accession>A0A0G0ZEP4</accession>
<keyword evidence="1" id="KW-1133">Transmembrane helix</keyword>
<gene>
    <name evidence="2" type="ORF">UV11_C0019G0002</name>
</gene>
<name>A0A0G0ZEP4_9BACT</name>
<organism evidence="2 3">
    <name type="scientific">Candidatus Giovannonibacteria bacterium GW2011_GWF2_42_19</name>
    <dbReference type="NCBI Taxonomy" id="1618659"/>
    <lineage>
        <taxon>Bacteria</taxon>
        <taxon>Candidatus Giovannoniibacteriota</taxon>
    </lineage>
</organism>
<sequence length="111" mass="12152">MNVLIKWLISALIIIVIAYILPGAEVSGFIAAIVAALVIGLINAFIKPVLIILPLPINILTLGLFTFVINALLIMLASAIVPGFTVKNFWWALLFSLLLSIINYFVQTWSD</sequence>
<dbReference type="Proteomes" id="UP000034036">
    <property type="component" value="Unassembled WGS sequence"/>
</dbReference>
<evidence type="ECO:0008006" key="4">
    <source>
        <dbReference type="Google" id="ProtNLM"/>
    </source>
</evidence>
<feature type="transmembrane region" description="Helical" evidence="1">
    <location>
        <begin position="7"/>
        <end position="24"/>
    </location>
</feature>
<dbReference type="PANTHER" id="PTHR37309:SF1">
    <property type="entry name" value="SLR0284 PROTEIN"/>
    <property type="match status" value="1"/>
</dbReference>
<dbReference type="EMBL" id="LCDF01000019">
    <property type="protein sequence ID" value="KKS47119.1"/>
    <property type="molecule type" value="Genomic_DNA"/>
</dbReference>
<dbReference type="InterPro" id="IPR007165">
    <property type="entry name" value="Phage_holin_4_2"/>
</dbReference>
<reference evidence="2 3" key="1">
    <citation type="journal article" date="2015" name="Nature">
        <title>rRNA introns, odd ribosomes, and small enigmatic genomes across a large radiation of phyla.</title>
        <authorList>
            <person name="Brown C.T."/>
            <person name="Hug L.A."/>
            <person name="Thomas B.C."/>
            <person name="Sharon I."/>
            <person name="Castelle C.J."/>
            <person name="Singh A."/>
            <person name="Wilkins M.J."/>
            <person name="Williams K.H."/>
            <person name="Banfield J.F."/>
        </authorList>
    </citation>
    <scope>NUCLEOTIDE SEQUENCE [LARGE SCALE GENOMIC DNA]</scope>
</reference>
<comment type="caution">
    <text evidence="2">The sequence shown here is derived from an EMBL/GenBank/DDBJ whole genome shotgun (WGS) entry which is preliminary data.</text>
</comment>
<dbReference type="Pfam" id="PF04020">
    <property type="entry name" value="Phage_holin_4_2"/>
    <property type="match status" value="1"/>
</dbReference>